<comment type="caution">
    <text evidence="3">The sequence shown here is derived from an EMBL/GenBank/DDBJ whole genome shotgun (WGS) entry which is preliminary data.</text>
</comment>
<feature type="transmembrane region" description="Helical" evidence="2">
    <location>
        <begin position="92"/>
        <end position="113"/>
    </location>
</feature>
<reference evidence="3 4" key="1">
    <citation type="journal article" date="2021" name="Plant Biotechnol. J.">
        <title>Multi-omics assisted identification of the key and species-specific regulatory components of drought-tolerant mechanisms in Gossypium stocksii.</title>
        <authorList>
            <person name="Yu D."/>
            <person name="Ke L."/>
            <person name="Zhang D."/>
            <person name="Wu Y."/>
            <person name="Sun Y."/>
            <person name="Mei J."/>
            <person name="Sun J."/>
            <person name="Sun Y."/>
        </authorList>
    </citation>
    <scope>NUCLEOTIDE SEQUENCE [LARGE SCALE GENOMIC DNA]</scope>
    <source>
        <strain evidence="4">cv. E1</strain>
        <tissue evidence="3">Leaf</tissue>
    </source>
</reference>
<evidence type="ECO:0000313" key="4">
    <source>
        <dbReference type="Proteomes" id="UP000828251"/>
    </source>
</evidence>
<evidence type="ECO:0000256" key="1">
    <source>
        <dbReference type="SAM" id="MobiDB-lite"/>
    </source>
</evidence>
<evidence type="ECO:0000313" key="3">
    <source>
        <dbReference type="EMBL" id="KAH1122248.1"/>
    </source>
</evidence>
<dbReference type="AlphaFoldDB" id="A0A9D3WEG9"/>
<organism evidence="3 4">
    <name type="scientific">Gossypium stocksii</name>
    <dbReference type="NCBI Taxonomy" id="47602"/>
    <lineage>
        <taxon>Eukaryota</taxon>
        <taxon>Viridiplantae</taxon>
        <taxon>Streptophyta</taxon>
        <taxon>Embryophyta</taxon>
        <taxon>Tracheophyta</taxon>
        <taxon>Spermatophyta</taxon>
        <taxon>Magnoliopsida</taxon>
        <taxon>eudicotyledons</taxon>
        <taxon>Gunneridae</taxon>
        <taxon>Pentapetalae</taxon>
        <taxon>rosids</taxon>
        <taxon>malvids</taxon>
        <taxon>Malvales</taxon>
        <taxon>Malvaceae</taxon>
        <taxon>Malvoideae</taxon>
        <taxon>Gossypium</taxon>
    </lineage>
</organism>
<proteinExistence type="predicted"/>
<keyword evidence="2" id="KW-0472">Membrane</keyword>
<name>A0A9D3WEG9_9ROSI</name>
<accession>A0A9D3WEG9</accession>
<sequence>MVQCAEEAWPFGAEALFESAQQVIDVADLRAQVNNSSHNRSRFERGSSNAEGVAATSRPTTGMVNNPFSKRKNPLFPSSCPGHLSKHLTPQYALFFFLQTFLILLLNLTMLQAPLLLPQLLSLCL</sequence>
<evidence type="ECO:0000256" key="2">
    <source>
        <dbReference type="SAM" id="Phobius"/>
    </source>
</evidence>
<feature type="compositionally biased region" description="Polar residues" evidence="1">
    <location>
        <begin position="57"/>
        <end position="68"/>
    </location>
</feature>
<gene>
    <name evidence="3" type="ORF">J1N35_005408</name>
</gene>
<keyword evidence="4" id="KW-1185">Reference proteome</keyword>
<keyword evidence="2" id="KW-0812">Transmembrane</keyword>
<feature type="region of interest" description="Disordered" evidence="1">
    <location>
        <begin position="36"/>
        <end position="68"/>
    </location>
</feature>
<dbReference type="EMBL" id="JAIQCV010000002">
    <property type="protein sequence ID" value="KAH1122248.1"/>
    <property type="molecule type" value="Genomic_DNA"/>
</dbReference>
<dbReference type="Proteomes" id="UP000828251">
    <property type="component" value="Unassembled WGS sequence"/>
</dbReference>
<protein>
    <submittedName>
        <fullName evidence="3">Uncharacterized protein</fullName>
    </submittedName>
</protein>
<keyword evidence="2" id="KW-1133">Transmembrane helix</keyword>